<keyword evidence="10 12" id="KW-0234">DNA repair</keyword>
<dbReference type="InterPro" id="IPR036286">
    <property type="entry name" value="LexA/Signal_pep-like_sf"/>
</dbReference>
<evidence type="ECO:0000256" key="3">
    <source>
        <dbReference type="ARBA" id="ARBA00022705"/>
    </source>
</evidence>
<dbReference type="GO" id="GO:0004252">
    <property type="term" value="F:serine-type endopeptidase activity"/>
    <property type="evidence" value="ECO:0007669"/>
    <property type="project" value="UniProtKB-UniRule"/>
</dbReference>
<evidence type="ECO:0000256" key="6">
    <source>
        <dbReference type="ARBA" id="ARBA00022813"/>
    </source>
</evidence>
<keyword evidence="9 12" id="KW-0804">Transcription</keyword>
<dbReference type="Gene3D" id="2.10.109.10">
    <property type="entry name" value="Umud Fragment, subunit A"/>
    <property type="match status" value="1"/>
</dbReference>
<feature type="domain" description="Peptidase S24/S26A/S26B/S26C" evidence="14">
    <location>
        <begin position="85"/>
        <end position="198"/>
    </location>
</feature>
<evidence type="ECO:0000256" key="5">
    <source>
        <dbReference type="ARBA" id="ARBA00022801"/>
    </source>
</evidence>
<evidence type="ECO:0000256" key="13">
    <source>
        <dbReference type="RuleBase" id="RU003991"/>
    </source>
</evidence>
<evidence type="ECO:0000313" key="17">
    <source>
        <dbReference type="Proteomes" id="UP000178851"/>
    </source>
</evidence>
<dbReference type="Pfam" id="PF00717">
    <property type="entry name" value="Peptidase_S24"/>
    <property type="match status" value="1"/>
</dbReference>
<feature type="domain" description="LexA repressor DNA-binding" evidence="15">
    <location>
        <begin position="10"/>
        <end position="72"/>
    </location>
</feature>
<feature type="DNA-binding region" description="H-T-H motif" evidence="12">
    <location>
        <begin position="35"/>
        <end position="55"/>
    </location>
</feature>
<evidence type="ECO:0000256" key="1">
    <source>
        <dbReference type="ARBA" id="ARBA00007484"/>
    </source>
</evidence>
<dbReference type="InterPro" id="IPR036390">
    <property type="entry name" value="WH_DNA-bd_sf"/>
</dbReference>
<name>A0A1F7YAN3_9BACT</name>
<dbReference type="SUPFAM" id="SSF51306">
    <property type="entry name" value="LexA/Signal peptidase"/>
    <property type="match status" value="1"/>
</dbReference>
<feature type="active site" description="For autocatalytic cleavage activity" evidence="12">
    <location>
        <position position="128"/>
    </location>
</feature>
<dbReference type="Proteomes" id="UP000178851">
    <property type="component" value="Unassembled WGS sequence"/>
</dbReference>
<comment type="similarity">
    <text evidence="1 12 13">Belongs to the peptidase S24 family.</text>
</comment>
<evidence type="ECO:0000256" key="2">
    <source>
        <dbReference type="ARBA" id="ARBA00022491"/>
    </source>
</evidence>
<evidence type="ECO:0000313" key="16">
    <source>
        <dbReference type="EMBL" id="OGM24397.1"/>
    </source>
</evidence>
<organism evidence="16 17">
    <name type="scientific">Candidatus Woesebacteria bacterium RIFCSPHIGHO2_01_FULL_39_28</name>
    <dbReference type="NCBI Taxonomy" id="1802496"/>
    <lineage>
        <taxon>Bacteria</taxon>
        <taxon>Candidatus Woeseibacteriota</taxon>
    </lineage>
</organism>
<keyword evidence="11 12" id="KW-0742">SOS response</keyword>
<keyword evidence="6 12" id="KW-0068">Autocatalytic cleavage</keyword>
<evidence type="ECO:0000256" key="12">
    <source>
        <dbReference type="HAMAP-Rule" id="MF_00015"/>
    </source>
</evidence>
<dbReference type="InterPro" id="IPR015927">
    <property type="entry name" value="Peptidase_S24_S26A/B/C"/>
</dbReference>
<keyword evidence="3 12" id="KW-0235">DNA replication</keyword>
<evidence type="ECO:0000259" key="15">
    <source>
        <dbReference type="Pfam" id="PF01726"/>
    </source>
</evidence>
<evidence type="ECO:0000256" key="10">
    <source>
        <dbReference type="ARBA" id="ARBA00023204"/>
    </source>
</evidence>
<gene>
    <name evidence="12" type="primary">lexA</name>
    <name evidence="16" type="ORF">A2627_00260</name>
</gene>
<dbReference type="InterPro" id="IPR036388">
    <property type="entry name" value="WH-like_DNA-bd_sf"/>
</dbReference>
<dbReference type="InterPro" id="IPR006197">
    <property type="entry name" value="Peptidase_S24_LexA"/>
</dbReference>
<keyword evidence="2 12" id="KW-0678">Repressor</keyword>
<evidence type="ECO:0000259" key="14">
    <source>
        <dbReference type="Pfam" id="PF00717"/>
    </source>
</evidence>
<accession>A0A1F7YAN3</accession>
<feature type="active site" description="For autocatalytic cleavage activity" evidence="12">
    <location>
        <position position="166"/>
    </location>
</feature>
<dbReference type="GO" id="GO:0003677">
    <property type="term" value="F:DNA binding"/>
    <property type="evidence" value="ECO:0007669"/>
    <property type="project" value="UniProtKB-UniRule"/>
</dbReference>
<dbReference type="SUPFAM" id="SSF46785">
    <property type="entry name" value="Winged helix' DNA-binding domain"/>
    <property type="match status" value="1"/>
</dbReference>
<dbReference type="EMBL" id="MGGI01000029">
    <property type="protein sequence ID" value="OGM24397.1"/>
    <property type="molecule type" value="Genomic_DNA"/>
</dbReference>
<comment type="subunit">
    <text evidence="12">Homodimer.</text>
</comment>
<dbReference type="GO" id="GO:0009432">
    <property type="term" value="P:SOS response"/>
    <property type="evidence" value="ECO:0007669"/>
    <property type="project" value="UniProtKB-UniRule"/>
</dbReference>
<dbReference type="PANTHER" id="PTHR33516">
    <property type="entry name" value="LEXA REPRESSOR"/>
    <property type="match status" value="1"/>
</dbReference>
<evidence type="ECO:0000256" key="11">
    <source>
        <dbReference type="ARBA" id="ARBA00023236"/>
    </source>
</evidence>
<dbReference type="InterPro" id="IPR039418">
    <property type="entry name" value="LexA-like"/>
</dbReference>
<keyword evidence="5 12" id="KW-0378">Hydrolase</keyword>
<dbReference type="PRINTS" id="PR00726">
    <property type="entry name" value="LEXASERPTASE"/>
</dbReference>
<dbReference type="InterPro" id="IPR006200">
    <property type="entry name" value="LexA"/>
</dbReference>
<comment type="caution">
    <text evidence="16">The sequence shown here is derived from an EMBL/GenBank/DDBJ whole genome shotgun (WGS) entry which is preliminary data.</text>
</comment>
<dbReference type="GO" id="GO:0045892">
    <property type="term" value="P:negative regulation of DNA-templated transcription"/>
    <property type="evidence" value="ECO:0007669"/>
    <property type="project" value="UniProtKB-UniRule"/>
</dbReference>
<dbReference type="InterPro" id="IPR050077">
    <property type="entry name" value="LexA_repressor"/>
</dbReference>
<keyword evidence="4 12" id="KW-0227">DNA damage</keyword>
<feature type="site" description="Cleavage; by autolysis" evidence="12">
    <location>
        <begin position="92"/>
        <end position="93"/>
    </location>
</feature>
<evidence type="ECO:0000256" key="7">
    <source>
        <dbReference type="ARBA" id="ARBA00023015"/>
    </source>
</evidence>
<protein>
    <recommendedName>
        <fullName evidence="12">LexA repressor</fullName>
        <ecNumber evidence="12">3.4.21.88</ecNumber>
    </recommendedName>
</protein>
<reference evidence="16 17" key="1">
    <citation type="journal article" date="2016" name="Nat. Commun.">
        <title>Thousands of microbial genomes shed light on interconnected biogeochemical processes in an aquifer system.</title>
        <authorList>
            <person name="Anantharaman K."/>
            <person name="Brown C.T."/>
            <person name="Hug L.A."/>
            <person name="Sharon I."/>
            <person name="Castelle C.J."/>
            <person name="Probst A.J."/>
            <person name="Thomas B.C."/>
            <person name="Singh A."/>
            <person name="Wilkins M.J."/>
            <person name="Karaoz U."/>
            <person name="Brodie E.L."/>
            <person name="Williams K.H."/>
            <person name="Hubbard S.S."/>
            <person name="Banfield J.F."/>
        </authorList>
    </citation>
    <scope>NUCLEOTIDE SEQUENCE [LARGE SCALE GENOMIC DNA]</scope>
</reference>
<dbReference type="HAMAP" id="MF_00015">
    <property type="entry name" value="LexA"/>
    <property type="match status" value="1"/>
</dbReference>
<dbReference type="InterPro" id="IPR006199">
    <property type="entry name" value="LexA_DNA-bd_dom"/>
</dbReference>
<proteinExistence type="inferred from homology"/>
<dbReference type="EC" id="3.4.21.88" evidence="12"/>
<dbReference type="GO" id="GO:0006508">
    <property type="term" value="P:proteolysis"/>
    <property type="evidence" value="ECO:0007669"/>
    <property type="project" value="InterPro"/>
</dbReference>
<dbReference type="Pfam" id="PF01726">
    <property type="entry name" value="LexA_DNA_bind"/>
    <property type="match status" value="1"/>
</dbReference>
<dbReference type="PANTHER" id="PTHR33516:SF2">
    <property type="entry name" value="LEXA REPRESSOR-RELATED"/>
    <property type="match status" value="1"/>
</dbReference>
<comment type="catalytic activity">
    <reaction evidence="12">
        <text>Hydrolysis of Ala-|-Gly bond in repressor LexA.</text>
        <dbReference type="EC" id="3.4.21.88"/>
    </reaction>
</comment>
<keyword evidence="8 12" id="KW-0238">DNA-binding</keyword>
<dbReference type="GO" id="GO:0006260">
    <property type="term" value="P:DNA replication"/>
    <property type="evidence" value="ECO:0007669"/>
    <property type="project" value="UniProtKB-UniRule"/>
</dbReference>
<dbReference type="Gene3D" id="1.10.10.10">
    <property type="entry name" value="Winged helix-like DNA-binding domain superfamily/Winged helix DNA-binding domain"/>
    <property type="match status" value="1"/>
</dbReference>
<evidence type="ECO:0000256" key="4">
    <source>
        <dbReference type="ARBA" id="ARBA00022763"/>
    </source>
</evidence>
<evidence type="ECO:0000256" key="9">
    <source>
        <dbReference type="ARBA" id="ARBA00023163"/>
    </source>
</evidence>
<sequence>MNRRSSRNKMITKRQKQVIDFIKSFSGKRGYAPSLEEIKKHLRLSSVSTAHHHVKKLQAAGLIYKVRNQPRALSPKKEIRNIEIPILGSIAAGKPIEALELKGETVSLSQGEISPSGKHYALRVRGDSMIEEGIFDGDIVVIRSQPTADNGQTVVAIIDDNQATLKKIFREKDKIRLQPANKNLRPFFRKKVEVRGVVEKIIRTL</sequence>
<dbReference type="NCBIfam" id="TIGR00498">
    <property type="entry name" value="lexA"/>
    <property type="match status" value="1"/>
</dbReference>
<dbReference type="AlphaFoldDB" id="A0A1F7YAN3"/>
<dbReference type="GO" id="GO:0006281">
    <property type="term" value="P:DNA repair"/>
    <property type="evidence" value="ECO:0007669"/>
    <property type="project" value="UniProtKB-UniRule"/>
</dbReference>
<dbReference type="CDD" id="cd06529">
    <property type="entry name" value="S24_LexA-like"/>
    <property type="match status" value="1"/>
</dbReference>
<comment type="function">
    <text evidence="12">Represses a number of genes involved in the response to DNA damage (SOS response), including recA and lexA. In the presence of single-stranded DNA, RecA interacts with LexA causing an autocatalytic cleavage which disrupts the DNA-binding part of LexA, leading to derepression of the SOS regulon and eventually DNA repair.</text>
</comment>
<keyword evidence="7 12" id="KW-0805">Transcription regulation</keyword>
<evidence type="ECO:0000256" key="8">
    <source>
        <dbReference type="ARBA" id="ARBA00023125"/>
    </source>
</evidence>